<dbReference type="Gene3D" id="3.30.420.10">
    <property type="entry name" value="Ribonuclease H-like superfamily/Ribonuclease H"/>
    <property type="match status" value="1"/>
</dbReference>
<evidence type="ECO:0000256" key="1">
    <source>
        <dbReference type="SAM" id="MobiDB-lite"/>
    </source>
</evidence>
<feature type="compositionally biased region" description="Basic and acidic residues" evidence="1">
    <location>
        <begin position="30"/>
        <end position="50"/>
    </location>
</feature>
<dbReference type="InterPro" id="IPR002156">
    <property type="entry name" value="RNaseH_domain"/>
</dbReference>
<dbReference type="PANTHER" id="PTHR47723:SF13">
    <property type="entry name" value="PUTATIVE-RELATED"/>
    <property type="match status" value="1"/>
</dbReference>
<gene>
    <name evidence="3" type="ORF">LITE_LOCUS18064</name>
</gene>
<dbReference type="InterPro" id="IPR044730">
    <property type="entry name" value="RNase_H-like_dom_plant"/>
</dbReference>
<dbReference type="PROSITE" id="PS50879">
    <property type="entry name" value="RNASE_H_1"/>
    <property type="match status" value="1"/>
</dbReference>
<accession>A0AAV0KB93</accession>
<protein>
    <recommendedName>
        <fullName evidence="2">RNase H type-1 domain-containing protein</fullName>
    </recommendedName>
</protein>
<dbReference type="CDD" id="cd06222">
    <property type="entry name" value="RNase_H_like"/>
    <property type="match status" value="1"/>
</dbReference>
<feature type="compositionally biased region" description="Polar residues" evidence="1">
    <location>
        <begin position="113"/>
        <end position="124"/>
    </location>
</feature>
<feature type="compositionally biased region" description="Basic and acidic residues" evidence="1">
    <location>
        <begin position="78"/>
        <end position="109"/>
    </location>
</feature>
<evidence type="ECO:0000259" key="2">
    <source>
        <dbReference type="PROSITE" id="PS50879"/>
    </source>
</evidence>
<dbReference type="Proteomes" id="UP001154282">
    <property type="component" value="Unassembled WGS sequence"/>
</dbReference>
<reference evidence="3" key="1">
    <citation type="submission" date="2022-08" db="EMBL/GenBank/DDBJ databases">
        <authorList>
            <person name="Gutierrez-Valencia J."/>
        </authorList>
    </citation>
    <scope>NUCLEOTIDE SEQUENCE</scope>
</reference>
<keyword evidence="4" id="KW-1185">Reference proteome</keyword>
<dbReference type="GO" id="GO:0004523">
    <property type="term" value="F:RNA-DNA hybrid ribonuclease activity"/>
    <property type="evidence" value="ECO:0007669"/>
    <property type="project" value="InterPro"/>
</dbReference>
<name>A0AAV0KB93_9ROSI</name>
<comment type="caution">
    <text evidence="3">The sequence shown here is derived from an EMBL/GenBank/DDBJ whole genome shotgun (WGS) entry which is preliminary data.</text>
</comment>
<evidence type="ECO:0000313" key="3">
    <source>
        <dbReference type="EMBL" id="CAI0419607.1"/>
    </source>
</evidence>
<dbReference type="InterPro" id="IPR026960">
    <property type="entry name" value="RVT-Znf"/>
</dbReference>
<dbReference type="Pfam" id="PF13456">
    <property type="entry name" value="RVT_3"/>
    <property type="match status" value="1"/>
</dbReference>
<evidence type="ECO:0000313" key="4">
    <source>
        <dbReference type="Proteomes" id="UP001154282"/>
    </source>
</evidence>
<sequence length="643" mass="72804">MEVENEVDVTDSTLVDMGSKGSVVTPVETLLKESGTKEKLSRKKEAENLKKVKQQGKSLGIPSHIKKDNQKSSPDSQQGKRKEATLHKMSEQRGIKTPTGEKDKGRDTKVVPPSSSNVKNNGTASPMVIKPGLCSNLRSEGTGLNDFTGNQPKMRLLTHVIQGKYFHYKDGRIDAMKTSNHSSLWKAILKAMPYMRKGLVWSVRDGETTGFWTHPWLDKDNVLEDFATVDLSMEEKHSSIAEWTNGDGEWNWEKLNAFLPNEILVRIAGMEAPSPGLGEDKTLWGMEKDGRFKINSAYRLVEGELEQEPIQIWDDLWKWSGPSRVKLFLWLVTHNKLLTNAERKKRQLTANDSCNNCKDEEETLEHILRRCKKTAGIWKVFSGKVKEKRNNINFVTWINSNIKAENTGVDFGLICWLIWKQRNEEVMDGKSYSEDGLICRIKAWFKIAEQAKQNSDLCSPPSNTHRMDLQVGWKPPREGWVQVQTDGSVLGDSLAAAAGGLIRDRFGKCLDAFSCNLGVCSITSAELKGATVGLERAWQLGFRAVELNLDSQTAINIIKNWQDDDHQHGLFASKIGQLLTRDWQVEVKHVFRECNYSVDFLASKGHCLPFGTHYFDVCDPHLYHWLLYDVMGNTMTRSINMMI</sequence>
<organism evidence="3 4">
    <name type="scientific">Linum tenue</name>
    <dbReference type="NCBI Taxonomy" id="586396"/>
    <lineage>
        <taxon>Eukaryota</taxon>
        <taxon>Viridiplantae</taxon>
        <taxon>Streptophyta</taxon>
        <taxon>Embryophyta</taxon>
        <taxon>Tracheophyta</taxon>
        <taxon>Spermatophyta</taxon>
        <taxon>Magnoliopsida</taxon>
        <taxon>eudicotyledons</taxon>
        <taxon>Gunneridae</taxon>
        <taxon>Pentapetalae</taxon>
        <taxon>rosids</taxon>
        <taxon>fabids</taxon>
        <taxon>Malpighiales</taxon>
        <taxon>Linaceae</taxon>
        <taxon>Linum</taxon>
    </lineage>
</organism>
<feature type="region of interest" description="Disordered" evidence="1">
    <location>
        <begin position="1"/>
        <end position="131"/>
    </location>
</feature>
<dbReference type="EMBL" id="CAMGYJ010000005">
    <property type="protein sequence ID" value="CAI0419607.1"/>
    <property type="molecule type" value="Genomic_DNA"/>
</dbReference>
<proteinExistence type="predicted"/>
<dbReference type="GO" id="GO:0003676">
    <property type="term" value="F:nucleic acid binding"/>
    <property type="evidence" value="ECO:0007669"/>
    <property type="project" value="InterPro"/>
</dbReference>
<dbReference type="InterPro" id="IPR053151">
    <property type="entry name" value="RNase_H-like"/>
</dbReference>
<feature type="domain" description="RNase H type-1" evidence="2">
    <location>
        <begin position="477"/>
        <end position="607"/>
    </location>
</feature>
<dbReference type="InterPro" id="IPR012337">
    <property type="entry name" value="RNaseH-like_sf"/>
</dbReference>
<dbReference type="Pfam" id="PF13966">
    <property type="entry name" value="zf-RVT"/>
    <property type="match status" value="1"/>
</dbReference>
<dbReference type="InterPro" id="IPR036397">
    <property type="entry name" value="RNaseH_sf"/>
</dbReference>
<dbReference type="SUPFAM" id="SSF53098">
    <property type="entry name" value="Ribonuclease H-like"/>
    <property type="match status" value="1"/>
</dbReference>
<dbReference type="PANTHER" id="PTHR47723">
    <property type="entry name" value="OS05G0353850 PROTEIN"/>
    <property type="match status" value="1"/>
</dbReference>
<dbReference type="AlphaFoldDB" id="A0AAV0KB93"/>